<dbReference type="InterPro" id="IPR011333">
    <property type="entry name" value="SKP1/BTB/POZ_sf"/>
</dbReference>
<keyword evidence="2" id="KW-0677">Repeat</keyword>
<dbReference type="Gene3D" id="1.25.40.420">
    <property type="match status" value="1"/>
</dbReference>
<evidence type="ECO:0000256" key="2">
    <source>
        <dbReference type="ARBA" id="ARBA00022737"/>
    </source>
</evidence>
<organism evidence="5 6">
    <name type="scientific">Aplysia californica</name>
    <name type="common">California sea hare</name>
    <dbReference type="NCBI Taxonomy" id="6500"/>
    <lineage>
        <taxon>Eukaryota</taxon>
        <taxon>Metazoa</taxon>
        <taxon>Spiralia</taxon>
        <taxon>Lophotrochozoa</taxon>
        <taxon>Mollusca</taxon>
        <taxon>Gastropoda</taxon>
        <taxon>Heterobranchia</taxon>
        <taxon>Euthyneura</taxon>
        <taxon>Tectipleura</taxon>
        <taxon>Aplysiida</taxon>
        <taxon>Aplysioidea</taxon>
        <taxon>Aplysiidae</taxon>
        <taxon>Aplysia</taxon>
    </lineage>
</organism>
<dbReference type="Pfam" id="PF07707">
    <property type="entry name" value="BACK"/>
    <property type="match status" value="1"/>
</dbReference>
<dbReference type="InterPro" id="IPR000210">
    <property type="entry name" value="BTB/POZ_dom"/>
</dbReference>
<dbReference type="SUPFAM" id="SSF117281">
    <property type="entry name" value="Kelch motif"/>
    <property type="match status" value="1"/>
</dbReference>
<dbReference type="Gene3D" id="2.120.10.80">
    <property type="entry name" value="Kelch-type beta propeller"/>
    <property type="match status" value="2"/>
</dbReference>
<dbReference type="InterPro" id="IPR006652">
    <property type="entry name" value="Kelch_1"/>
</dbReference>
<dbReference type="SMART" id="SM00875">
    <property type="entry name" value="BACK"/>
    <property type="match status" value="1"/>
</dbReference>
<dbReference type="Pfam" id="PF24681">
    <property type="entry name" value="Kelch_KLHDC2_KLHL20_DRC7"/>
    <property type="match status" value="2"/>
</dbReference>
<gene>
    <name evidence="6" type="primary">LOC101853046</name>
</gene>
<dbReference type="PANTHER" id="PTHR45632:SF3">
    <property type="entry name" value="KELCH-LIKE PROTEIN 32"/>
    <property type="match status" value="1"/>
</dbReference>
<dbReference type="RefSeq" id="XP_012936949.1">
    <property type="nucleotide sequence ID" value="XM_013081495.1"/>
</dbReference>
<evidence type="ECO:0000259" key="4">
    <source>
        <dbReference type="PROSITE" id="PS50097"/>
    </source>
</evidence>
<proteinExistence type="predicted"/>
<reference evidence="6" key="1">
    <citation type="submission" date="2025-08" db="UniProtKB">
        <authorList>
            <consortium name="RefSeq"/>
        </authorList>
    </citation>
    <scope>IDENTIFICATION</scope>
</reference>
<protein>
    <submittedName>
        <fullName evidence="6">Kelch-like protein 10</fullName>
    </submittedName>
</protein>
<feature type="region of interest" description="Disordered" evidence="3">
    <location>
        <begin position="1"/>
        <end position="33"/>
    </location>
</feature>
<sequence length="750" mass="82708">MQGSDDEEEPWHPRTVVSGSPSEQKGQLQKGSKSLNSRLAIRSFTSLRRTGFFSDAVIKAGDVGFPVHRNILACCSPYFRALFTDVARTKWQKPTAHDGQDSGDKEELLQPVSRLHYSDNNNVVKFNQSEGLKHKNAGGLSKADEDPSTKLSIGQLVSVLSPDHGTEPSIAYSSAGAGSELPHQYGTQTKGGKLSLDEERNSIISMAHEKESEVPPTSTHSVVEVSIPGVSPEVMNGILEHVYGGNIIITGDNLEGLLIGADRFQIMSLLRKCCEYLESQISVENCISIVKFVSHFYMCEQTRLKGTQFFLDNFVTVSQTCQDYSTLSRDELLAILTADRLNVRHEEQVLDAVIRWVMADPTDRQQHIPQLVSSARVGLMLPDNMKDFVDSWLLSSNLSSEFNRVTLQVMEAVLRLQKQQMLHVDASVFAPRLPRDVLVVVGGSNFGFPLNLVEAFDCRTWLWSIITPQDFAPRSYHGMVALDNEIFIVGGFSGQVYLSSCCKFKPESLTWEPVTPMNTKRCYVGTAVLKGHIYAVGGYDGVYRLNSAERHDKASNQWSFITPMLQQRSDAGVAVLYDKMYVCGGFNGMECIRAVEIYDPHTDQWSAVTSMSQGRSGLGLVAYGGCLYAVGGFDGSDSSVRLSTVERFDPNTSQWTALQPMPHPRSNLAVEVLEDVMYAIGGYNGDRTTSVVECYDFTSNTWFQCTRLSHNRSALSVCVLCGLSNTAELLGRTVQASVSRSVVIPGPGTQ</sequence>
<evidence type="ECO:0000256" key="3">
    <source>
        <dbReference type="SAM" id="MobiDB-lite"/>
    </source>
</evidence>
<dbReference type="InterPro" id="IPR015915">
    <property type="entry name" value="Kelch-typ_b-propeller"/>
</dbReference>
<dbReference type="InterPro" id="IPR011705">
    <property type="entry name" value="BACK"/>
</dbReference>
<feature type="region of interest" description="Disordered" evidence="3">
    <location>
        <begin position="167"/>
        <end position="194"/>
    </location>
</feature>
<accession>A0ABM0ZY73</accession>
<keyword evidence="5" id="KW-1185">Reference proteome</keyword>
<feature type="compositionally biased region" description="Polar residues" evidence="3">
    <location>
        <begin position="17"/>
        <end position="33"/>
    </location>
</feature>
<dbReference type="Gene3D" id="3.30.710.10">
    <property type="entry name" value="Potassium Channel Kv1.1, Chain A"/>
    <property type="match status" value="2"/>
</dbReference>
<dbReference type="PROSITE" id="PS50097">
    <property type="entry name" value="BTB"/>
    <property type="match status" value="1"/>
</dbReference>
<evidence type="ECO:0000313" key="5">
    <source>
        <dbReference type="Proteomes" id="UP000694888"/>
    </source>
</evidence>
<evidence type="ECO:0000256" key="1">
    <source>
        <dbReference type="ARBA" id="ARBA00022441"/>
    </source>
</evidence>
<evidence type="ECO:0000313" key="6">
    <source>
        <dbReference type="RefSeq" id="XP_012936949.1"/>
    </source>
</evidence>
<dbReference type="SUPFAM" id="SSF54695">
    <property type="entry name" value="POZ domain"/>
    <property type="match status" value="1"/>
</dbReference>
<dbReference type="SMART" id="SM00225">
    <property type="entry name" value="BTB"/>
    <property type="match status" value="1"/>
</dbReference>
<dbReference type="SMART" id="SM00612">
    <property type="entry name" value="Kelch"/>
    <property type="match status" value="6"/>
</dbReference>
<feature type="domain" description="BTB" evidence="4">
    <location>
        <begin position="54"/>
        <end position="125"/>
    </location>
</feature>
<dbReference type="Pfam" id="PF00651">
    <property type="entry name" value="BTB"/>
    <property type="match status" value="2"/>
</dbReference>
<dbReference type="Proteomes" id="UP000694888">
    <property type="component" value="Unplaced"/>
</dbReference>
<keyword evidence="1" id="KW-0880">Kelch repeat</keyword>
<name>A0ABM0ZY73_APLCA</name>
<dbReference type="PANTHER" id="PTHR45632">
    <property type="entry name" value="LD33804P"/>
    <property type="match status" value="1"/>
</dbReference>
<dbReference type="GeneID" id="101853046"/>